<sequence length="255" mass="28173">MYTVQVDPHTHTIFSGHAFSTIGENAAAAKKAGLLAIGMSEHYGPTFTKDPLGFGPMMNMPALPRVIDGVTILASVEIDIVDFKGHLGFWDLEHPFFVPKEGGDFNSRLLDSRDYAIASVHHFKGMEENTVAKNTEMYCRVLEDPRVHIIGHPGRAPLRFDIEEVCKTAKAHGKMLEINDHSFDSKSNVTDECRRIAECCAELGVLVSVGSDAHSAWFVGQVGRAMGMLREIGFPPELIANRTLDGFLEHIKRAR</sequence>
<evidence type="ECO:0000313" key="3">
    <source>
        <dbReference type="EMBL" id="QQR30613.1"/>
    </source>
</evidence>
<dbReference type="GO" id="GO:0042578">
    <property type="term" value="F:phosphoric ester hydrolase activity"/>
    <property type="evidence" value="ECO:0007669"/>
    <property type="project" value="TreeGrafter"/>
</dbReference>
<gene>
    <name evidence="2" type="ORF">ADH66_12195</name>
    <name evidence="3" type="ORF">I5Q82_02505</name>
</gene>
<dbReference type="InterPro" id="IPR003141">
    <property type="entry name" value="Pol/His_phosphatase_N"/>
</dbReference>
<dbReference type="Gene3D" id="3.20.20.140">
    <property type="entry name" value="Metal-dependent hydrolases"/>
    <property type="match status" value="1"/>
</dbReference>
<dbReference type="EMBL" id="CP065321">
    <property type="protein sequence ID" value="QQR30613.1"/>
    <property type="molecule type" value="Genomic_DNA"/>
</dbReference>
<dbReference type="GO" id="GO:0008270">
    <property type="term" value="F:zinc ion binding"/>
    <property type="evidence" value="ECO:0007669"/>
    <property type="project" value="TreeGrafter"/>
</dbReference>
<name>A0A1Z2XSH8_9FIRM</name>
<evidence type="ECO:0000313" key="5">
    <source>
        <dbReference type="Proteomes" id="UP000596035"/>
    </source>
</evidence>
<evidence type="ECO:0000313" key="4">
    <source>
        <dbReference type="Proteomes" id="UP000196710"/>
    </source>
</evidence>
<dbReference type="InterPro" id="IPR050243">
    <property type="entry name" value="PHP_phosphatase"/>
</dbReference>
<dbReference type="PANTHER" id="PTHR36928:SF1">
    <property type="entry name" value="PHOSPHATASE YCDX-RELATED"/>
    <property type="match status" value="1"/>
</dbReference>
<dbReference type="Proteomes" id="UP000196710">
    <property type="component" value="Chromosome"/>
</dbReference>
<evidence type="ECO:0000259" key="1">
    <source>
        <dbReference type="SMART" id="SM00481"/>
    </source>
</evidence>
<reference evidence="2" key="1">
    <citation type="journal article" date="2017" name="Genome Announc.">
        <title>High-Quality Whole-Genome Sequences of the Oligo-Mouse-Microbiota Bacterial Community.</title>
        <authorList>
            <person name="Garzetti D."/>
            <person name="Brugiroux S."/>
            <person name="Bunk B."/>
            <person name="Pukall R."/>
            <person name="McCoy K.D."/>
            <person name="Macpherson A.J."/>
            <person name="Stecher B."/>
        </authorList>
    </citation>
    <scope>NUCLEOTIDE SEQUENCE</scope>
    <source>
        <strain evidence="2">KB18</strain>
    </source>
</reference>
<protein>
    <submittedName>
        <fullName evidence="3">Phosphatase</fullName>
    </submittedName>
</protein>
<organism evidence="3 5">
    <name type="scientific">Acutalibacter muris</name>
    <dbReference type="NCBI Taxonomy" id="1796620"/>
    <lineage>
        <taxon>Bacteria</taxon>
        <taxon>Bacillati</taxon>
        <taxon>Bacillota</taxon>
        <taxon>Clostridia</taxon>
        <taxon>Eubacteriales</taxon>
        <taxon>Acutalibacteraceae</taxon>
        <taxon>Acutalibacter</taxon>
    </lineage>
</organism>
<dbReference type="KEGG" id="amur:ADH66_12195"/>
<dbReference type="EMBL" id="CP021422">
    <property type="protein sequence ID" value="ASB41349.1"/>
    <property type="molecule type" value="Genomic_DNA"/>
</dbReference>
<keyword evidence="4" id="KW-1185">Reference proteome</keyword>
<dbReference type="RefSeq" id="WP_066540319.1">
    <property type="nucleotide sequence ID" value="NZ_CP021422.1"/>
</dbReference>
<dbReference type="Pfam" id="PF13263">
    <property type="entry name" value="PHP_C"/>
    <property type="match status" value="1"/>
</dbReference>
<accession>A0A1Z2XSH8</accession>
<feature type="domain" description="Polymerase/histidinol phosphatase N-terminal" evidence="1">
    <location>
        <begin position="6"/>
        <end position="82"/>
    </location>
</feature>
<reference evidence="4" key="2">
    <citation type="submission" date="2017-05" db="EMBL/GenBank/DDBJ databases">
        <title>Improved OligoMM genomes.</title>
        <authorList>
            <person name="Garzetti D."/>
        </authorList>
    </citation>
    <scope>NUCLEOTIDE SEQUENCE [LARGE SCALE GENOMIC DNA]</scope>
    <source>
        <strain evidence="4">KB18</strain>
    </source>
</reference>
<dbReference type="AlphaFoldDB" id="A0A1Z2XSH8"/>
<proteinExistence type="predicted"/>
<dbReference type="Proteomes" id="UP000596035">
    <property type="component" value="Chromosome"/>
</dbReference>
<reference evidence="3 5" key="3">
    <citation type="submission" date="2020-11" db="EMBL/GenBank/DDBJ databases">
        <title>Closed and high quality bacterial genomes of the OMM12 community.</title>
        <authorList>
            <person name="Marbouty M."/>
            <person name="Lamy-Besnier Q."/>
            <person name="Debarbieux L."/>
            <person name="Koszul R."/>
        </authorList>
    </citation>
    <scope>NUCLEOTIDE SEQUENCE [LARGE SCALE GENOMIC DNA]</scope>
    <source>
        <strain evidence="3 5">KB18</strain>
    </source>
</reference>
<dbReference type="PANTHER" id="PTHR36928">
    <property type="entry name" value="PHOSPHATASE YCDX-RELATED"/>
    <property type="match status" value="1"/>
</dbReference>
<dbReference type="SMART" id="SM00481">
    <property type="entry name" value="POLIIIAc"/>
    <property type="match status" value="1"/>
</dbReference>
<dbReference type="SUPFAM" id="SSF89550">
    <property type="entry name" value="PHP domain-like"/>
    <property type="match status" value="1"/>
</dbReference>
<evidence type="ECO:0000313" key="2">
    <source>
        <dbReference type="EMBL" id="ASB41349.1"/>
    </source>
</evidence>
<dbReference type="InterPro" id="IPR016195">
    <property type="entry name" value="Pol/histidinol_Pase-like"/>
</dbReference>
<dbReference type="GO" id="GO:0005829">
    <property type="term" value="C:cytosol"/>
    <property type="evidence" value="ECO:0007669"/>
    <property type="project" value="TreeGrafter"/>
</dbReference>